<sequence length="140" mass="16484">MKINVLERDGTRYAIYIPSDAWKKGLNFYSDEKDFVQVGIWGYDKGKFLQPHIHNEVKREVTRTQEVIFLRKGKIKAYIFDKNENLIETLELKEGDILILLDGGHGYKILEDNTFVLEVKNGPYFGPEVDRKRIKMEKFK</sequence>
<reference evidence="1 2" key="1">
    <citation type="journal article" date="2013" name="Genome Announc.">
        <title>Complete Genome Sequence of the Thermophilic and Facultatively Chemolithoautotrophic Sulfate Reducer Archaeoglobus sulfaticallidus Strain PM70-1T.</title>
        <authorList>
            <person name="Stokke R."/>
            <person name="Hocking W.P."/>
            <person name="Steinsbu B.O."/>
            <person name="Steen I.H."/>
        </authorList>
    </citation>
    <scope>NUCLEOTIDE SEQUENCE [LARGE SCALE GENOMIC DNA]</scope>
    <source>
        <strain evidence="1">PM70-1</strain>
    </source>
</reference>
<dbReference type="RefSeq" id="WP_015589673.1">
    <property type="nucleotide sequence ID" value="NC_021169.1"/>
</dbReference>
<keyword evidence="2" id="KW-1185">Reference proteome</keyword>
<dbReference type="Gene3D" id="2.60.120.10">
    <property type="entry name" value="Jelly Rolls"/>
    <property type="match status" value="1"/>
</dbReference>
<dbReference type="InterPro" id="IPR027565">
    <property type="entry name" value="Cupin_WbuC"/>
</dbReference>
<dbReference type="STRING" id="387631.Asulf_00038"/>
<evidence type="ECO:0000313" key="1">
    <source>
        <dbReference type="EMBL" id="AGK60074.1"/>
    </source>
</evidence>
<dbReference type="AlphaFoldDB" id="N0B8Y5"/>
<dbReference type="EMBL" id="CP005290">
    <property type="protein sequence ID" value="AGK60074.1"/>
    <property type="molecule type" value="Genomic_DNA"/>
</dbReference>
<gene>
    <name evidence="1" type="ORF">Asulf_00038</name>
</gene>
<dbReference type="NCBIfam" id="TIGR04366">
    <property type="entry name" value="cupin_WbuC"/>
    <property type="match status" value="1"/>
</dbReference>
<accession>N0B8Y5</accession>
<dbReference type="HOGENOM" id="CLU_129803_0_0_2"/>
<name>N0B8Y5_9EURY</name>
<proteinExistence type="predicted"/>
<protein>
    <recommendedName>
        <fullName evidence="3">Sugar 3,4-ketoisomerase QdtA cupin domain-containing protein</fullName>
    </recommendedName>
</protein>
<evidence type="ECO:0000313" key="2">
    <source>
        <dbReference type="Proteomes" id="UP000013307"/>
    </source>
</evidence>
<dbReference type="OrthoDB" id="380000at2157"/>
<dbReference type="SUPFAM" id="SSF51182">
    <property type="entry name" value="RmlC-like cupins"/>
    <property type="match status" value="1"/>
</dbReference>
<dbReference type="Proteomes" id="UP000013307">
    <property type="component" value="Chromosome"/>
</dbReference>
<dbReference type="InterPro" id="IPR011051">
    <property type="entry name" value="RmlC_Cupin_sf"/>
</dbReference>
<dbReference type="KEGG" id="ast:Asulf_00038"/>
<dbReference type="GeneID" id="15391684"/>
<dbReference type="InterPro" id="IPR014710">
    <property type="entry name" value="RmlC-like_jellyroll"/>
</dbReference>
<organism evidence="1 2">
    <name type="scientific">Archaeoglobus sulfaticallidus PM70-1</name>
    <dbReference type="NCBI Taxonomy" id="387631"/>
    <lineage>
        <taxon>Archaea</taxon>
        <taxon>Methanobacteriati</taxon>
        <taxon>Methanobacteriota</taxon>
        <taxon>Archaeoglobi</taxon>
        <taxon>Archaeoglobales</taxon>
        <taxon>Archaeoglobaceae</taxon>
        <taxon>Archaeoglobus</taxon>
    </lineage>
</organism>
<evidence type="ECO:0008006" key="3">
    <source>
        <dbReference type="Google" id="ProtNLM"/>
    </source>
</evidence>